<keyword evidence="3" id="KW-0804">Transcription</keyword>
<evidence type="ECO:0000256" key="6">
    <source>
        <dbReference type="ARBA" id="ARBA00031757"/>
    </source>
</evidence>
<keyword evidence="8" id="KW-1185">Reference proteome</keyword>
<dbReference type="CDD" id="cd07029">
    <property type="entry name" value="RNAP_I_III_AC19"/>
    <property type="match status" value="1"/>
</dbReference>
<dbReference type="HAMAP" id="MF_00261">
    <property type="entry name" value="RNApol_arch_Rpo11"/>
    <property type="match status" value="1"/>
</dbReference>
<dbReference type="GO" id="GO:0003677">
    <property type="term" value="F:DNA binding"/>
    <property type="evidence" value="ECO:0007669"/>
    <property type="project" value="InterPro"/>
</dbReference>
<dbReference type="Pfam" id="PF13656">
    <property type="entry name" value="RNA_pol_L_2"/>
    <property type="match status" value="1"/>
</dbReference>
<dbReference type="PROSITE" id="PS01154">
    <property type="entry name" value="RNA_POL_L_13KD"/>
    <property type="match status" value="1"/>
</dbReference>
<protein>
    <recommendedName>
        <fullName evidence="6">DNA-directed RNA polymerase I subunit D</fullName>
    </recommendedName>
</protein>
<dbReference type="GO" id="GO:0006383">
    <property type="term" value="P:transcription by RNA polymerase III"/>
    <property type="evidence" value="ECO:0007669"/>
    <property type="project" value="TreeGrafter"/>
</dbReference>
<evidence type="ECO:0000256" key="2">
    <source>
        <dbReference type="ARBA" id="ARBA00022478"/>
    </source>
</evidence>
<dbReference type="GO" id="GO:0006362">
    <property type="term" value="P:transcription elongation by RNA polymerase I"/>
    <property type="evidence" value="ECO:0007669"/>
    <property type="project" value="TreeGrafter"/>
</dbReference>
<dbReference type="GO" id="GO:0005736">
    <property type="term" value="C:RNA polymerase I complex"/>
    <property type="evidence" value="ECO:0007669"/>
    <property type="project" value="TreeGrafter"/>
</dbReference>
<dbReference type="InterPro" id="IPR008193">
    <property type="entry name" value="RNA_pol_Rpb11_13-16kDa_CS"/>
</dbReference>
<comment type="subcellular location">
    <subcellularLocation>
        <location evidence="1">Nucleus</location>
    </subcellularLocation>
</comment>
<evidence type="ECO:0000313" key="9">
    <source>
        <dbReference type="WBParaSite" id="ACRNAN_Path_1129.g4365.t1"/>
    </source>
</evidence>
<dbReference type="WBParaSite" id="ACRNAN_Path_1129.g4365.t1">
    <property type="protein sequence ID" value="ACRNAN_Path_1129.g4365.t1"/>
    <property type="gene ID" value="ACRNAN_Path_1129.g4365"/>
</dbReference>
<sequence>MANLSDKVEILDADKYEKDNTLLTVVFHQEDHTIGNALKHIICGMQGVDFCGYSVPHPLEDKVLIRIQTKPGVAAAEILLTALDNLNKIFETVETKFEAAYDKYKQGQE</sequence>
<evidence type="ECO:0000256" key="3">
    <source>
        <dbReference type="ARBA" id="ARBA00023163"/>
    </source>
</evidence>
<name>A0A914BW89_9BILA</name>
<evidence type="ECO:0000256" key="5">
    <source>
        <dbReference type="ARBA" id="ARBA00025751"/>
    </source>
</evidence>
<dbReference type="InterPro" id="IPR022905">
    <property type="entry name" value="Rpo11-like"/>
</dbReference>
<dbReference type="GO" id="GO:0046983">
    <property type="term" value="F:protein dimerization activity"/>
    <property type="evidence" value="ECO:0007669"/>
    <property type="project" value="InterPro"/>
</dbReference>
<dbReference type="GO" id="GO:0005666">
    <property type="term" value="C:RNA polymerase III complex"/>
    <property type="evidence" value="ECO:0007669"/>
    <property type="project" value="TreeGrafter"/>
</dbReference>
<dbReference type="SUPFAM" id="SSF55257">
    <property type="entry name" value="RBP11-like subunits of RNA polymerase"/>
    <property type="match status" value="1"/>
</dbReference>
<dbReference type="AlphaFoldDB" id="A0A914BW89"/>
<dbReference type="GO" id="GO:0003899">
    <property type="term" value="F:DNA-directed RNA polymerase activity"/>
    <property type="evidence" value="ECO:0007669"/>
    <property type="project" value="InterPro"/>
</dbReference>
<proteinExistence type="inferred from homology"/>
<dbReference type="InterPro" id="IPR009025">
    <property type="entry name" value="RBP11-like_dimer"/>
</dbReference>
<dbReference type="PANTHER" id="PTHR13946:SF28">
    <property type="entry name" value="DNA-DIRECTED RNA POLYMERASES I AND III SUBUNIT RPAC2"/>
    <property type="match status" value="1"/>
</dbReference>
<organism evidence="8 9">
    <name type="scientific">Acrobeloides nanus</name>
    <dbReference type="NCBI Taxonomy" id="290746"/>
    <lineage>
        <taxon>Eukaryota</taxon>
        <taxon>Metazoa</taxon>
        <taxon>Ecdysozoa</taxon>
        <taxon>Nematoda</taxon>
        <taxon>Chromadorea</taxon>
        <taxon>Rhabditida</taxon>
        <taxon>Tylenchina</taxon>
        <taxon>Cephalobomorpha</taxon>
        <taxon>Cephaloboidea</taxon>
        <taxon>Cephalobidae</taxon>
        <taxon>Acrobeloides</taxon>
    </lineage>
</organism>
<comment type="similarity">
    <text evidence="5">Belongs to the archaeal Rpo11/eukaryotic RPB11/RPC19 RNA polymerase subunit family.</text>
</comment>
<evidence type="ECO:0000313" key="8">
    <source>
        <dbReference type="Proteomes" id="UP000887540"/>
    </source>
</evidence>
<accession>A0A914BW89</accession>
<dbReference type="PANTHER" id="PTHR13946">
    <property type="entry name" value="DNA-DIRECTED RNA POLYMERASE I,II,III"/>
    <property type="match status" value="1"/>
</dbReference>
<dbReference type="Gene3D" id="3.30.1360.10">
    <property type="entry name" value="RNA polymerase, RBP11-like subunit"/>
    <property type="match status" value="1"/>
</dbReference>
<dbReference type="Proteomes" id="UP000887540">
    <property type="component" value="Unplaced"/>
</dbReference>
<dbReference type="InterPro" id="IPR033898">
    <property type="entry name" value="RNAP_AC19"/>
</dbReference>
<reference evidence="9" key="1">
    <citation type="submission" date="2022-11" db="UniProtKB">
        <authorList>
            <consortium name="WormBaseParasite"/>
        </authorList>
    </citation>
    <scope>IDENTIFICATION</scope>
</reference>
<dbReference type="InterPro" id="IPR036603">
    <property type="entry name" value="RBP11-like"/>
</dbReference>
<keyword evidence="4" id="KW-0539">Nucleus</keyword>
<keyword evidence="2" id="KW-0240">DNA-directed RNA polymerase</keyword>
<evidence type="ECO:0000256" key="4">
    <source>
        <dbReference type="ARBA" id="ARBA00023242"/>
    </source>
</evidence>
<feature type="domain" description="DNA-directed RNA polymerase RBP11-like dimerisation" evidence="7">
    <location>
        <begin position="23"/>
        <end position="95"/>
    </location>
</feature>
<evidence type="ECO:0000259" key="7">
    <source>
        <dbReference type="Pfam" id="PF13656"/>
    </source>
</evidence>
<evidence type="ECO:0000256" key="1">
    <source>
        <dbReference type="ARBA" id="ARBA00004123"/>
    </source>
</evidence>